<dbReference type="InterPro" id="IPR036388">
    <property type="entry name" value="WH-like_DNA-bd_sf"/>
</dbReference>
<dbReference type="InterPro" id="IPR036390">
    <property type="entry name" value="WH_DNA-bd_sf"/>
</dbReference>
<dbReference type="InterPro" id="IPR028082">
    <property type="entry name" value="Peripla_BP_I"/>
</dbReference>
<keyword evidence="6" id="KW-1185">Reference proteome</keyword>
<dbReference type="SMART" id="SM00345">
    <property type="entry name" value="HTH_GNTR"/>
    <property type="match status" value="1"/>
</dbReference>
<keyword evidence="1" id="KW-0805">Transcription regulation</keyword>
<dbReference type="InterPro" id="IPR000524">
    <property type="entry name" value="Tscrpt_reg_HTH_GntR"/>
</dbReference>
<feature type="domain" description="HTH gntR-type" evidence="4">
    <location>
        <begin position="13"/>
        <end position="81"/>
    </location>
</feature>
<reference evidence="6" key="1">
    <citation type="journal article" date="2019" name="Int. J. Syst. Evol. Microbiol.">
        <title>The Global Catalogue of Microorganisms (GCM) 10K type strain sequencing project: providing services to taxonomists for standard genome sequencing and annotation.</title>
        <authorList>
            <consortium name="The Broad Institute Genomics Platform"/>
            <consortium name="The Broad Institute Genome Sequencing Center for Infectious Disease"/>
            <person name="Wu L."/>
            <person name="Ma J."/>
        </authorList>
    </citation>
    <scope>NUCLEOTIDE SEQUENCE [LARGE SCALE GENOMIC DNA]</scope>
    <source>
        <strain evidence="6">CGMCC 1.15288</strain>
    </source>
</reference>
<dbReference type="Gene3D" id="1.10.10.10">
    <property type="entry name" value="Winged helix-like DNA-binding domain superfamily/Winged helix DNA-binding domain"/>
    <property type="match status" value="1"/>
</dbReference>
<dbReference type="Pfam" id="PF00392">
    <property type="entry name" value="GntR"/>
    <property type="match status" value="1"/>
</dbReference>
<keyword evidence="2" id="KW-0238">DNA-binding</keyword>
<name>A0ABQ1YR76_9BACT</name>
<dbReference type="RefSeq" id="WP_188931957.1">
    <property type="nucleotide sequence ID" value="NZ_BMIA01000001.1"/>
</dbReference>
<evidence type="ECO:0000256" key="2">
    <source>
        <dbReference type="ARBA" id="ARBA00023125"/>
    </source>
</evidence>
<comment type="caution">
    <text evidence="5">The sequence shown here is derived from an EMBL/GenBank/DDBJ whole genome shotgun (WGS) entry which is preliminary data.</text>
</comment>
<sequence length="343" mass="38856">MVGQIAINDFSSTPKYLQIVNYIVDGIQFNAIRPGEKLPSLYELCAELNVSKRTVERAYDHLRKQNIIGGVHGKGYYINSLKPGQGLKVLLLFNELSTHKKIVYDAFVDQMGTDWSGDPVALDLFTYNNNYRIFEDLLLKHLGEYSHYVIIPHLDSHQEKTAQLLNQVPKEKLILLDKRVEGLSGQYASVVQNFEKDLIQSLTEALPLLNKYATLNMLLPTDTNRSNAIVNGFFAFCYEYGFQAKPIYEVGNLNIEGSSAYICLREEDLFTVIGKTKDTSYQIGKQVGIIAYNETPLKEILLDGITVISTDFDRMGRTAADLVRANHPRHVENPCRLITRRSL</sequence>
<evidence type="ECO:0000313" key="5">
    <source>
        <dbReference type="EMBL" id="GGH33458.1"/>
    </source>
</evidence>
<evidence type="ECO:0000313" key="6">
    <source>
        <dbReference type="Proteomes" id="UP000600214"/>
    </source>
</evidence>
<dbReference type="Proteomes" id="UP000600214">
    <property type="component" value="Unassembled WGS sequence"/>
</dbReference>
<organism evidence="5 6">
    <name type="scientific">Dyadobacter endophyticus</name>
    <dbReference type="NCBI Taxonomy" id="1749036"/>
    <lineage>
        <taxon>Bacteria</taxon>
        <taxon>Pseudomonadati</taxon>
        <taxon>Bacteroidota</taxon>
        <taxon>Cytophagia</taxon>
        <taxon>Cytophagales</taxon>
        <taxon>Spirosomataceae</taxon>
        <taxon>Dyadobacter</taxon>
    </lineage>
</organism>
<dbReference type="SUPFAM" id="SSF53822">
    <property type="entry name" value="Periplasmic binding protein-like I"/>
    <property type="match status" value="1"/>
</dbReference>
<gene>
    <name evidence="5" type="ORF">GCM10007423_23740</name>
</gene>
<dbReference type="PANTHER" id="PTHR38445">
    <property type="entry name" value="HTH-TYPE TRANSCRIPTIONAL REPRESSOR YTRA"/>
    <property type="match status" value="1"/>
</dbReference>
<proteinExistence type="predicted"/>
<dbReference type="EMBL" id="BMIA01000001">
    <property type="protein sequence ID" value="GGH33458.1"/>
    <property type="molecule type" value="Genomic_DNA"/>
</dbReference>
<evidence type="ECO:0000259" key="4">
    <source>
        <dbReference type="PROSITE" id="PS50949"/>
    </source>
</evidence>
<keyword evidence="3" id="KW-0804">Transcription</keyword>
<dbReference type="InterPro" id="IPR046335">
    <property type="entry name" value="LacI/GalR-like_sensor"/>
</dbReference>
<evidence type="ECO:0000256" key="3">
    <source>
        <dbReference type="ARBA" id="ARBA00023163"/>
    </source>
</evidence>
<evidence type="ECO:0000256" key="1">
    <source>
        <dbReference type="ARBA" id="ARBA00023015"/>
    </source>
</evidence>
<accession>A0ABQ1YR76</accession>
<dbReference type="SUPFAM" id="SSF46785">
    <property type="entry name" value="Winged helix' DNA-binding domain"/>
    <property type="match status" value="1"/>
</dbReference>
<dbReference type="PROSITE" id="PS50949">
    <property type="entry name" value="HTH_GNTR"/>
    <property type="match status" value="1"/>
</dbReference>
<dbReference type="Gene3D" id="3.40.50.2300">
    <property type="match status" value="1"/>
</dbReference>
<dbReference type="CDD" id="cd07377">
    <property type="entry name" value="WHTH_GntR"/>
    <property type="match status" value="1"/>
</dbReference>
<dbReference type="Pfam" id="PF13377">
    <property type="entry name" value="Peripla_BP_3"/>
    <property type="match status" value="1"/>
</dbReference>
<dbReference type="PANTHER" id="PTHR38445:SF9">
    <property type="entry name" value="HTH-TYPE TRANSCRIPTIONAL REPRESSOR YTRA"/>
    <property type="match status" value="1"/>
</dbReference>
<protein>
    <submittedName>
        <fullName evidence="5">Transcriptional regulator</fullName>
    </submittedName>
</protein>